<dbReference type="AlphaFoldDB" id="A0AAD8GVW4"/>
<comment type="caution">
    <text evidence="1">The sequence shown here is derived from an EMBL/GenBank/DDBJ whole genome shotgun (WGS) entry which is preliminary data.</text>
</comment>
<gene>
    <name evidence="1" type="ORF">POM88_049586</name>
</gene>
<dbReference type="Gene3D" id="2.40.50.140">
    <property type="entry name" value="Nucleic acid-binding proteins"/>
    <property type="match status" value="1"/>
</dbReference>
<reference evidence="1" key="2">
    <citation type="submission" date="2023-05" db="EMBL/GenBank/DDBJ databases">
        <authorList>
            <person name="Schelkunov M.I."/>
        </authorList>
    </citation>
    <scope>NUCLEOTIDE SEQUENCE</scope>
    <source>
        <strain evidence="1">Hsosn_3</strain>
        <tissue evidence="1">Leaf</tissue>
    </source>
</reference>
<protein>
    <submittedName>
        <fullName evidence="1">Uncharacterized protein</fullName>
    </submittedName>
</protein>
<keyword evidence="2" id="KW-1185">Reference proteome</keyword>
<evidence type="ECO:0000313" key="2">
    <source>
        <dbReference type="Proteomes" id="UP001237642"/>
    </source>
</evidence>
<reference evidence="1" key="1">
    <citation type="submission" date="2023-02" db="EMBL/GenBank/DDBJ databases">
        <title>Genome of toxic invasive species Heracleum sosnowskyi carries increased number of genes despite the absence of recent whole-genome duplications.</title>
        <authorList>
            <person name="Schelkunov M."/>
            <person name="Shtratnikova V."/>
            <person name="Makarenko M."/>
            <person name="Klepikova A."/>
            <person name="Omelchenko D."/>
            <person name="Novikova G."/>
            <person name="Obukhova E."/>
            <person name="Bogdanov V."/>
            <person name="Penin A."/>
            <person name="Logacheva M."/>
        </authorList>
    </citation>
    <scope>NUCLEOTIDE SEQUENCE</scope>
    <source>
        <strain evidence="1">Hsosn_3</strain>
        <tissue evidence="1">Leaf</tissue>
    </source>
</reference>
<organism evidence="1 2">
    <name type="scientific">Heracleum sosnowskyi</name>
    <dbReference type="NCBI Taxonomy" id="360622"/>
    <lineage>
        <taxon>Eukaryota</taxon>
        <taxon>Viridiplantae</taxon>
        <taxon>Streptophyta</taxon>
        <taxon>Embryophyta</taxon>
        <taxon>Tracheophyta</taxon>
        <taxon>Spermatophyta</taxon>
        <taxon>Magnoliopsida</taxon>
        <taxon>eudicotyledons</taxon>
        <taxon>Gunneridae</taxon>
        <taxon>Pentapetalae</taxon>
        <taxon>asterids</taxon>
        <taxon>campanulids</taxon>
        <taxon>Apiales</taxon>
        <taxon>Apiaceae</taxon>
        <taxon>Apioideae</taxon>
        <taxon>apioid superclade</taxon>
        <taxon>Tordylieae</taxon>
        <taxon>Tordyliinae</taxon>
        <taxon>Heracleum</taxon>
    </lineage>
</organism>
<dbReference type="Proteomes" id="UP001237642">
    <property type="component" value="Unassembled WGS sequence"/>
</dbReference>
<accession>A0AAD8GVW4</accession>
<dbReference type="InterPro" id="IPR012340">
    <property type="entry name" value="NA-bd_OB-fold"/>
</dbReference>
<proteinExistence type="predicted"/>
<dbReference type="SUPFAM" id="SSF50249">
    <property type="entry name" value="Nucleic acid-binding proteins"/>
    <property type="match status" value="1"/>
</dbReference>
<name>A0AAD8GVW4_9APIA</name>
<evidence type="ECO:0000313" key="1">
    <source>
        <dbReference type="EMBL" id="KAK1356330.1"/>
    </source>
</evidence>
<dbReference type="EMBL" id="JAUIZM010000011">
    <property type="protein sequence ID" value="KAK1356330.1"/>
    <property type="molecule type" value="Genomic_DNA"/>
</dbReference>
<sequence>MFASIYNVICLFIHDYNVHAFIYSENWKLHANNIDEGYVYVISNFYTKEATGSLKPVSSPMLINFSPSTSVEKVEEDDFMIPYHKFEFVDLSDLFIVASNHANVDFPEFSTDVIGVIEDFEYL</sequence>